<dbReference type="AlphaFoldDB" id="A0A5M6BQK0"/>
<evidence type="ECO:0000313" key="8">
    <source>
        <dbReference type="Proteomes" id="UP000322225"/>
    </source>
</evidence>
<dbReference type="Gene3D" id="1.20.1250.20">
    <property type="entry name" value="MFS general substrate transporter like domains"/>
    <property type="match status" value="1"/>
</dbReference>
<dbReference type="GO" id="GO:0042910">
    <property type="term" value="F:xenobiotic transmembrane transporter activity"/>
    <property type="evidence" value="ECO:0007669"/>
    <property type="project" value="InterPro"/>
</dbReference>
<feature type="transmembrane region" description="Helical" evidence="6">
    <location>
        <begin position="265"/>
        <end position="285"/>
    </location>
</feature>
<feature type="transmembrane region" description="Helical" evidence="6">
    <location>
        <begin position="321"/>
        <end position="343"/>
    </location>
</feature>
<dbReference type="InterPro" id="IPR020846">
    <property type="entry name" value="MFS_dom"/>
</dbReference>
<feature type="transmembrane region" description="Helical" evidence="6">
    <location>
        <begin position="355"/>
        <end position="376"/>
    </location>
</feature>
<dbReference type="InterPro" id="IPR001958">
    <property type="entry name" value="Tet-R_TetA/multi-R_MdtG-like"/>
</dbReference>
<reference evidence="7" key="1">
    <citation type="submission" date="2017-08" db="EMBL/GenBank/DDBJ databases">
        <authorList>
            <person name="Cuomo C."/>
            <person name="Billmyre B."/>
            <person name="Heitman J."/>
        </authorList>
    </citation>
    <scope>NUCLEOTIDE SEQUENCE</scope>
    <source>
        <strain evidence="7">CBS 12478</strain>
    </source>
</reference>
<dbReference type="GO" id="GO:0015244">
    <property type="term" value="F:fluconazole transmembrane transporter activity"/>
    <property type="evidence" value="ECO:0007669"/>
    <property type="project" value="TreeGrafter"/>
</dbReference>
<feature type="compositionally biased region" description="Basic and acidic residues" evidence="5">
    <location>
        <begin position="142"/>
        <end position="156"/>
    </location>
</feature>
<evidence type="ECO:0000256" key="5">
    <source>
        <dbReference type="SAM" id="MobiDB-lite"/>
    </source>
</evidence>
<keyword evidence="3 6" id="KW-1133">Transmembrane helix</keyword>
<keyword evidence="8" id="KW-1185">Reference proteome</keyword>
<accession>A0A5M6BQK0</accession>
<evidence type="ECO:0000256" key="2">
    <source>
        <dbReference type="ARBA" id="ARBA00022692"/>
    </source>
</evidence>
<dbReference type="CDD" id="cd17323">
    <property type="entry name" value="MFS_Tpo1_MDR_like"/>
    <property type="match status" value="1"/>
</dbReference>
<evidence type="ECO:0000256" key="1">
    <source>
        <dbReference type="ARBA" id="ARBA00004141"/>
    </source>
</evidence>
<feature type="transmembrane region" description="Helical" evidence="6">
    <location>
        <begin position="197"/>
        <end position="221"/>
    </location>
</feature>
<feature type="transmembrane region" description="Helical" evidence="6">
    <location>
        <begin position="233"/>
        <end position="253"/>
    </location>
</feature>
<feature type="compositionally biased region" description="Polar residues" evidence="5">
    <location>
        <begin position="99"/>
        <end position="120"/>
    </location>
</feature>
<dbReference type="InterPro" id="IPR011701">
    <property type="entry name" value="MFS"/>
</dbReference>
<dbReference type="PANTHER" id="PTHR23502">
    <property type="entry name" value="MAJOR FACILITATOR SUPERFAMILY"/>
    <property type="match status" value="1"/>
</dbReference>
<feature type="transmembrane region" description="Helical" evidence="6">
    <location>
        <begin position="291"/>
        <end position="309"/>
    </location>
</feature>
<feature type="transmembrane region" description="Helical" evidence="6">
    <location>
        <begin position="605"/>
        <end position="627"/>
    </location>
</feature>
<feature type="transmembrane region" description="Helical" evidence="6">
    <location>
        <begin position="471"/>
        <end position="492"/>
    </location>
</feature>
<dbReference type="PANTHER" id="PTHR23502:SF23">
    <property type="entry name" value="FLUCONAZOLE RESISTANCE PROTEIN 1"/>
    <property type="match status" value="1"/>
</dbReference>
<dbReference type="InterPro" id="IPR036259">
    <property type="entry name" value="MFS_trans_sf"/>
</dbReference>
<keyword evidence="4 6" id="KW-0472">Membrane</keyword>
<name>A0A5M6BQK0_9TREE</name>
<dbReference type="RefSeq" id="XP_031858094.1">
    <property type="nucleotide sequence ID" value="XM_032007656.1"/>
</dbReference>
<feature type="transmembrane region" description="Helical" evidence="6">
    <location>
        <begin position="425"/>
        <end position="451"/>
    </location>
</feature>
<dbReference type="Proteomes" id="UP000322225">
    <property type="component" value="Chromosome 4"/>
</dbReference>
<organism evidence="7 8">
    <name type="scientific">Kwoniella shandongensis</name>
    <dbReference type="NCBI Taxonomy" id="1734106"/>
    <lineage>
        <taxon>Eukaryota</taxon>
        <taxon>Fungi</taxon>
        <taxon>Dikarya</taxon>
        <taxon>Basidiomycota</taxon>
        <taxon>Agaricomycotina</taxon>
        <taxon>Tremellomycetes</taxon>
        <taxon>Tremellales</taxon>
        <taxon>Cryptococcaceae</taxon>
        <taxon>Kwoniella</taxon>
    </lineage>
</organism>
<evidence type="ECO:0000256" key="4">
    <source>
        <dbReference type="ARBA" id="ARBA00023136"/>
    </source>
</evidence>
<dbReference type="EMBL" id="CP144054">
    <property type="protein sequence ID" value="WWD17614.1"/>
    <property type="molecule type" value="Genomic_DNA"/>
</dbReference>
<evidence type="ECO:0000256" key="6">
    <source>
        <dbReference type="SAM" id="Phobius"/>
    </source>
</evidence>
<reference evidence="7" key="2">
    <citation type="submission" date="2024-01" db="EMBL/GenBank/DDBJ databases">
        <title>Comparative genomics of Cryptococcus and Kwoniella reveals pathogenesis evolution and contrasting modes of karyotype evolution via chromosome fusion or intercentromeric recombination.</title>
        <authorList>
            <person name="Coelho M.A."/>
            <person name="David-Palma M."/>
            <person name="Shea T."/>
            <person name="Bowers K."/>
            <person name="McGinley-Smith S."/>
            <person name="Mohammad A.W."/>
            <person name="Gnirke A."/>
            <person name="Yurkov A.M."/>
            <person name="Nowrousian M."/>
            <person name="Sun S."/>
            <person name="Cuomo C.A."/>
            <person name="Heitman J."/>
        </authorList>
    </citation>
    <scope>NUCLEOTIDE SEQUENCE</scope>
    <source>
        <strain evidence="7">CBS 12478</strain>
    </source>
</reference>
<gene>
    <name evidence="7" type="ORF">CI109_102055</name>
</gene>
<dbReference type="OrthoDB" id="3357846at2759"/>
<dbReference type="Pfam" id="PF07690">
    <property type="entry name" value="MFS_1"/>
    <property type="match status" value="1"/>
</dbReference>
<feature type="transmembrane region" description="Helical" evidence="6">
    <location>
        <begin position="513"/>
        <end position="535"/>
    </location>
</feature>
<feature type="compositionally biased region" description="Basic and acidic residues" evidence="5">
    <location>
        <begin position="67"/>
        <end position="92"/>
    </location>
</feature>
<sequence length="644" mass="71481">MPFQGAFQTTFVGSTIRLISGNRLLRHHDEIDVPERYTKEGVERRRTEMKGRRFSAIEMASGPDYNGNEKQDQQPRRQGRSEDARRESKWDYQTDPLGENTNGVQLSQPIDRTLAENNNDGGIRRSTSDETIVEPSTPTDTSQEKRVESEGKEGKKAGNAQEAEEGRKADEDDPNLVHWYGDDDPENPYNWSTSYKAFVACQMSFLTFAVYVGSSIYTAGLEGVMEQFTVSQTTALVGLTVFVLGYGVGPMLWSPISELSNVGRMPVYISTLFIFVALQFPTIYANNIHTLLAMRFLAGFFGSPALAIGGATMGDMFVPKYLAYAIGVWGCGAVCGPVLGPLLGGFTYQAKGWTWPLWVLTWLAGLCLLTSAIFLPETSGKNILHRRMLRLRKVTGNKDLKTQAMIDTAHITPGQVIKDTLLRPFVLLFDPILLVLNLYISLIYGLLYVWFESFPLVFVQNHGFNPGESGLAFLGIFVGSWLACAVFCWYIHVYLEPIFDKNDGVIPCPEIRLYPAPIAAVCIPIAMFGFGWSGMYPSVHWIVPVIMTSFFGIGAFILFQTIFAYFGDVFYDEVASVYTLNDLFRATFGAAFPLFANAIFKHLGIGGGCSLLGGIACLFIPAPFLFIKYGHKIRAKSKFASNKS</sequence>
<dbReference type="GO" id="GO:0005886">
    <property type="term" value="C:plasma membrane"/>
    <property type="evidence" value="ECO:0007669"/>
    <property type="project" value="UniProtKB-ARBA"/>
</dbReference>
<comment type="subcellular location">
    <subcellularLocation>
        <location evidence="1">Membrane</location>
        <topology evidence="1">Multi-pass membrane protein</topology>
    </subcellularLocation>
</comment>
<protein>
    <submittedName>
        <fullName evidence="7">Uncharacterized protein</fullName>
    </submittedName>
</protein>
<proteinExistence type="predicted"/>
<feature type="compositionally biased region" description="Basic and acidic residues" evidence="5">
    <location>
        <begin position="42"/>
        <end position="51"/>
    </location>
</feature>
<dbReference type="KEGG" id="ksn:43591827"/>
<feature type="region of interest" description="Disordered" evidence="5">
    <location>
        <begin position="42"/>
        <end position="183"/>
    </location>
</feature>
<feature type="transmembrane region" description="Helical" evidence="6">
    <location>
        <begin position="541"/>
        <end position="566"/>
    </location>
</feature>
<dbReference type="FunFam" id="1.20.1250.20:FF:000011">
    <property type="entry name" value="MFS multidrug transporter, putative"/>
    <property type="match status" value="1"/>
</dbReference>
<dbReference type="NCBIfam" id="TIGR00880">
    <property type="entry name" value="2_A_01_02"/>
    <property type="match status" value="1"/>
</dbReference>
<dbReference type="GO" id="GO:1990961">
    <property type="term" value="P:xenobiotic detoxification by transmembrane export across the plasma membrane"/>
    <property type="evidence" value="ECO:0007669"/>
    <property type="project" value="TreeGrafter"/>
</dbReference>
<dbReference type="GeneID" id="43591827"/>
<evidence type="ECO:0000313" key="7">
    <source>
        <dbReference type="EMBL" id="WWD17614.1"/>
    </source>
</evidence>
<dbReference type="PROSITE" id="PS50850">
    <property type="entry name" value="MFS"/>
    <property type="match status" value="1"/>
</dbReference>
<keyword evidence="2 6" id="KW-0812">Transmembrane</keyword>
<evidence type="ECO:0000256" key="3">
    <source>
        <dbReference type="ARBA" id="ARBA00022989"/>
    </source>
</evidence>
<dbReference type="SUPFAM" id="SSF103473">
    <property type="entry name" value="MFS general substrate transporter"/>
    <property type="match status" value="1"/>
</dbReference>